<dbReference type="GO" id="GO:0008236">
    <property type="term" value="F:serine-type peptidase activity"/>
    <property type="evidence" value="ECO:0007669"/>
    <property type="project" value="UniProtKB-KW"/>
</dbReference>
<dbReference type="InterPro" id="IPR009003">
    <property type="entry name" value="Peptidase_S1_PA"/>
</dbReference>
<evidence type="ECO:0000313" key="3">
    <source>
        <dbReference type="EMBL" id="THF78082.1"/>
    </source>
</evidence>
<keyword evidence="1" id="KW-0720">Serine protease</keyword>
<protein>
    <recommendedName>
        <fullName evidence="5">Serine protease</fullName>
    </recommendedName>
</protein>
<evidence type="ECO:0000313" key="4">
    <source>
        <dbReference type="Proteomes" id="UP000310636"/>
    </source>
</evidence>
<keyword evidence="1" id="KW-0378">Hydrolase</keyword>
<dbReference type="SUPFAM" id="SSF50494">
    <property type="entry name" value="Trypsin-like serine proteases"/>
    <property type="match status" value="1"/>
</dbReference>
<organism evidence="3 4">
    <name type="scientific">Cohnella fermenti</name>
    <dbReference type="NCBI Taxonomy" id="2565925"/>
    <lineage>
        <taxon>Bacteria</taxon>
        <taxon>Bacillati</taxon>
        <taxon>Bacillota</taxon>
        <taxon>Bacilli</taxon>
        <taxon>Bacillales</taxon>
        <taxon>Paenibacillaceae</taxon>
        <taxon>Cohnella</taxon>
    </lineage>
</organism>
<evidence type="ECO:0000256" key="2">
    <source>
        <dbReference type="SAM" id="SignalP"/>
    </source>
</evidence>
<proteinExistence type="predicted"/>
<evidence type="ECO:0000256" key="1">
    <source>
        <dbReference type="ARBA" id="ARBA00022825"/>
    </source>
</evidence>
<feature type="chain" id="PRO_5020942379" description="Serine protease" evidence="2">
    <location>
        <begin position="26"/>
        <end position="401"/>
    </location>
</feature>
<keyword evidence="2" id="KW-0732">Signal</keyword>
<keyword evidence="4" id="KW-1185">Reference proteome</keyword>
<dbReference type="OrthoDB" id="2563244at2"/>
<accession>A0A4S4BY64</accession>
<dbReference type="AlphaFoldDB" id="A0A4S4BY64"/>
<name>A0A4S4BY64_9BACL</name>
<dbReference type="RefSeq" id="WP_136370693.1">
    <property type="nucleotide sequence ID" value="NZ_SSOB01000017.1"/>
</dbReference>
<comment type="caution">
    <text evidence="3">The sequence shown here is derived from an EMBL/GenBank/DDBJ whole genome shotgun (WGS) entry which is preliminary data.</text>
</comment>
<evidence type="ECO:0008006" key="5">
    <source>
        <dbReference type="Google" id="ProtNLM"/>
    </source>
</evidence>
<gene>
    <name evidence="3" type="ORF">E6C55_15425</name>
</gene>
<keyword evidence="1" id="KW-0645">Protease</keyword>
<sequence>MKRKKTIIGLVMSVCLLLNIPFVSANDGSNYSLKSATEYASLDSIPKVQLEKVLNQAEKSELVNSFVNEAKSNGVSVEGIYFDENKGKYVVQVLDENQIEQLSKFNKNQGDFEFEKVKNSMAMLESYITRLESLQKEKEIQGLRGHWIDVQTNSVVALVEEDDPSTKSKLVKYINEDALQVAKLISIDFNVKSGDKIADSTGGCTAAFHGKKGSQDVLITAGHCGYNGIGNSWKFGTTTIGTFGAKTSGNTNADAGYINLSSSSYVEVTEKATGGVIGGANDAGNESVGDYIYVSAPYTGYILQGIVQATNVSIDAGGQYGFNTLSGLRLTTAVNSSGDSGAPVMKLRFNAEKDRAEYILQGVNNGNISYSLNGTVSNLEWYSAYKNVYNSLGLSSIYVAA</sequence>
<dbReference type="Gene3D" id="2.40.10.10">
    <property type="entry name" value="Trypsin-like serine proteases"/>
    <property type="match status" value="2"/>
</dbReference>
<dbReference type="InterPro" id="IPR043504">
    <property type="entry name" value="Peptidase_S1_PA_chymotrypsin"/>
</dbReference>
<dbReference type="Proteomes" id="UP000310636">
    <property type="component" value="Unassembled WGS sequence"/>
</dbReference>
<feature type="signal peptide" evidence="2">
    <location>
        <begin position="1"/>
        <end position="25"/>
    </location>
</feature>
<dbReference type="EMBL" id="SSOB01000017">
    <property type="protein sequence ID" value="THF78082.1"/>
    <property type="molecule type" value="Genomic_DNA"/>
</dbReference>
<reference evidence="3 4" key="1">
    <citation type="submission" date="2019-04" db="EMBL/GenBank/DDBJ databases">
        <title>Cohnella sp. nov. isolated from preserved vegetables.</title>
        <authorList>
            <person name="Lin S.-Y."/>
            <person name="Hung M.-H."/>
            <person name="Young C.-C."/>
        </authorList>
    </citation>
    <scope>NUCLEOTIDE SEQUENCE [LARGE SCALE GENOMIC DNA]</scope>
    <source>
        <strain evidence="3 4">CC-MHH1044</strain>
    </source>
</reference>